<organism evidence="1 2">
    <name type="scientific">Eretmocerus hayati</name>
    <dbReference type="NCBI Taxonomy" id="131215"/>
    <lineage>
        <taxon>Eukaryota</taxon>
        <taxon>Metazoa</taxon>
        <taxon>Ecdysozoa</taxon>
        <taxon>Arthropoda</taxon>
        <taxon>Hexapoda</taxon>
        <taxon>Insecta</taxon>
        <taxon>Pterygota</taxon>
        <taxon>Neoptera</taxon>
        <taxon>Endopterygota</taxon>
        <taxon>Hymenoptera</taxon>
        <taxon>Apocrita</taxon>
        <taxon>Proctotrupomorpha</taxon>
        <taxon>Chalcidoidea</taxon>
        <taxon>Aphelinidae</taxon>
        <taxon>Aphelininae</taxon>
        <taxon>Eretmocerus</taxon>
    </lineage>
</organism>
<sequence length="185" mass="19413">MMAEGVQEIDDFLDGDDIAQMELDQNEEHGGQAQVNLAPVPEAVNDHPAGPAAVPLAVPRPGPGNAPGAHYVAAPAAEPQAVPRLHARNSRPRPEGGQVAAPQNQQHLVAVNNDGHGGAAGGAPVHQGGEAVGPGVGEVVENQESNGQQPYRGRRARQEVQARRRSRRMVGLLADILYESKRGKL</sequence>
<proteinExistence type="predicted"/>
<reference evidence="1" key="1">
    <citation type="submission" date="2023-04" db="EMBL/GenBank/DDBJ databases">
        <title>A chromosome-level genome assembly of the parasitoid wasp Eretmocerus hayati.</title>
        <authorList>
            <person name="Zhong Y."/>
            <person name="Liu S."/>
            <person name="Liu Y."/>
        </authorList>
    </citation>
    <scope>NUCLEOTIDE SEQUENCE</scope>
    <source>
        <strain evidence="1">ZJU_SS_LIU_2023</strain>
    </source>
</reference>
<evidence type="ECO:0000313" key="2">
    <source>
        <dbReference type="Proteomes" id="UP001239111"/>
    </source>
</evidence>
<dbReference type="Proteomes" id="UP001239111">
    <property type="component" value="Chromosome 3"/>
</dbReference>
<gene>
    <name evidence="1" type="ORF">QAD02_002821</name>
</gene>
<keyword evidence="2" id="KW-1185">Reference proteome</keyword>
<name>A0ACC2NMV9_9HYME</name>
<accession>A0ACC2NMV9</accession>
<evidence type="ECO:0000313" key="1">
    <source>
        <dbReference type="EMBL" id="KAJ8671562.1"/>
    </source>
</evidence>
<protein>
    <submittedName>
        <fullName evidence="1">Uncharacterized protein</fullName>
    </submittedName>
</protein>
<comment type="caution">
    <text evidence="1">The sequence shown here is derived from an EMBL/GenBank/DDBJ whole genome shotgun (WGS) entry which is preliminary data.</text>
</comment>
<dbReference type="EMBL" id="CM056743">
    <property type="protein sequence ID" value="KAJ8671562.1"/>
    <property type="molecule type" value="Genomic_DNA"/>
</dbReference>